<dbReference type="EMBL" id="CH476741">
    <property type="protein sequence ID" value="EIE87395.1"/>
    <property type="molecule type" value="Genomic_DNA"/>
</dbReference>
<dbReference type="GeneID" id="93619071"/>
<evidence type="ECO:0000313" key="1">
    <source>
        <dbReference type="EMBL" id="EIE87395.1"/>
    </source>
</evidence>
<dbReference type="Proteomes" id="UP000009138">
    <property type="component" value="Unassembled WGS sequence"/>
</dbReference>
<protein>
    <submittedName>
        <fullName evidence="1">Uncharacterized protein</fullName>
    </submittedName>
</protein>
<dbReference type="AlphaFoldDB" id="I1CG15"/>
<sequence>MSERKKIATLAIYKNNPSKRGNLVKTLNFTF</sequence>
<name>I1CG15_RHIO9</name>
<dbReference type="RefSeq" id="XP_067522791.1">
    <property type="nucleotide sequence ID" value="XM_067666690.1"/>
</dbReference>
<accession>I1CG15</accession>
<proteinExistence type="predicted"/>
<organism evidence="1 2">
    <name type="scientific">Rhizopus delemar (strain RA 99-880 / ATCC MYA-4621 / FGSC 9543 / NRRL 43880)</name>
    <name type="common">Mucormycosis agent</name>
    <name type="synonym">Rhizopus arrhizus var. delemar</name>
    <dbReference type="NCBI Taxonomy" id="246409"/>
    <lineage>
        <taxon>Eukaryota</taxon>
        <taxon>Fungi</taxon>
        <taxon>Fungi incertae sedis</taxon>
        <taxon>Mucoromycota</taxon>
        <taxon>Mucoromycotina</taxon>
        <taxon>Mucoromycetes</taxon>
        <taxon>Mucorales</taxon>
        <taxon>Mucorineae</taxon>
        <taxon>Rhizopodaceae</taxon>
        <taxon>Rhizopus</taxon>
    </lineage>
</organism>
<dbReference type="InParanoid" id="I1CG15"/>
<evidence type="ECO:0000313" key="2">
    <source>
        <dbReference type="Proteomes" id="UP000009138"/>
    </source>
</evidence>
<reference evidence="1 2" key="1">
    <citation type="journal article" date="2009" name="PLoS Genet.">
        <title>Genomic analysis of the basal lineage fungus Rhizopus oryzae reveals a whole-genome duplication.</title>
        <authorList>
            <person name="Ma L.-J."/>
            <person name="Ibrahim A.S."/>
            <person name="Skory C."/>
            <person name="Grabherr M.G."/>
            <person name="Burger G."/>
            <person name="Butler M."/>
            <person name="Elias M."/>
            <person name="Idnurm A."/>
            <person name="Lang B.F."/>
            <person name="Sone T."/>
            <person name="Abe A."/>
            <person name="Calvo S.E."/>
            <person name="Corrochano L.M."/>
            <person name="Engels R."/>
            <person name="Fu J."/>
            <person name="Hansberg W."/>
            <person name="Kim J.-M."/>
            <person name="Kodira C.D."/>
            <person name="Koehrsen M.J."/>
            <person name="Liu B."/>
            <person name="Miranda-Saavedra D."/>
            <person name="O'Leary S."/>
            <person name="Ortiz-Castellanos L."/>
            <person name="Poulter R."/>
            <person name="Rodriguez-Romero J."/>
            <person name="Ruiz-Herrera J."/>
            <person name="Shen Y.-Q."/>
            <person name="Zeng Q."/>
            <person name="Galagan J."/>
            <person name="Birren B.W."/>
            <person name="Cuomo C.A."/>
            <person name="Wickes B.L."/>
        </authorList>
    </citation>
    <scope>NUCLEOTIDE SEQUENCE [LARGE SCALE GENOMIC DNA]</scope>
    <source>
        <strain evidence="2">RA 99-880 / ATCC MYA-4621 / FGSC 9543 / NRRL 43880</strain>
    </source>
</reference>
<dbReference type="VEuPathDB" id="FungiDB:RO3G_12106"/>
<keyword evidence="2" id="KW-1185">Reference proteome</keyword>
<gene>
    <name evidence="1" type="ORF">RO3G_12106</name>
</gene>